<dbReference type="PROSITE" id="PS51257">
    <property type="entry name" value="PROKAR_LIPOPROTEIN"/>
    <property type="match status" value="1"/>
</dbReference>
<dbReference type="InterPro" id="IPR039426">
    <property type="entry name" value="TonB-dep_rcpt-like"/>
</dbReference>
<evidence type="ECO:0000256" key="11">
    <source>
        <dbReference type="ARBA" id="ARBA00023136"/>
    </source>
</evidence>
<keyword evidence="7 15" id="KW-0732">Signal</keyword>
<dbReference type="InterPro" id="IPR010916">
    <property type="entry name" value="TonB_box_CS"/>
</dbReference>
<keyword evidence="9" id="KW-0406">Ion transport</keyword>
<keyword evidence="8" id="KW-0408">Iron</keyword>
<gene>
    <name evidence="18" type="ORF">PRZ03_07770</name>
</gene>
<evidence type="ECO:0000256" key="3">
    <source>
        <dbReference type="ARBA" id="ARBA00022448"/>
    </source>
</evidence>
<accession>A0ABT5KDJ8</accession>
<keyword evidence="3" id="KW-0813">Transport</keyword>
<protein>
    <submittedName>
        <fullName evidence="18">TonB-dependent receptor</fullName>
    </submittedName>
</protein>
<feature type="chain" id="PRO_5045957992" evidence="15">
    <location>
        <begin position="29"/>
        <end position="876"/>
    </location>
</feature>
<evidence type="ECO:0000313" key="19">
    <source>
        <dbReference type="Proteomes" id="UP001221189"/>
    </source>
</evidence>
<comment type="caution">
    <text evidence="18">The sequence shown here is derived from an EMBL/GenBank/DDBJ whole genome shotgun (WGS) entry which is preliminary data.</text>
</comment>
<evidence type="ECO:0000256" key="10">
    <source>
        <dbReference type="ARBA" id="ARBA00023077"/>
    </source>
</evidence>
<dbReference type="InterPro" id="IPR037066">
    <property type="entry name" value="Plug_dom_sf"/>
</dbReference>
<feature type="domain" description="TonB-dependent receptor-like beta-barrel" evidence="16">
    <location>
        <begin position="326"/>
        <end position="841"/>
    </location>
</feature>
<dbReference type="InterPro" id="IPR036942">
    <property type="entry name" value="Beta-barrel_TonB_sf"/>
</dbReference>
<dbReference type="PROSITE" id="PS00430">
    <property type="entry name" value="TONB_DEPENDENT_REC_1"/>
    <property type="match status" value="1"/>
</dbReference>
<dbReference type="RefSeq" id="WP_273599763.1">
    <property type="nucleotide sequence ID" value="NZ_JAQQXT010000004.1"/>
</dbReference>
<organism evidence="18 19">
    <name type="scientific">Roseateles albus</name>
    <dbReference type="NCBI Taxonomy" id="2987525"/>
    <lineage>
        <taxon>Bacteria</taxon>
        <taxon>Pseudomonadati</taxon>
        <taxon>Pseudomonadota</taxon>
        <taxon>Betaproteobacteria</taxon>
        <taxon>Burkholderiales</taxon>
        <taxon>Sphaerotilaceae</taxon>
        <taxon>Roseateles</taxon>
    </lineage>
</organism>
<dbReference type="Gene3D" id="2.40.170.20">
    <property type="entry name" value="TonB-dependent receptor, beta-barrel domain"/>
    <property type="match status" value="1"/>
</dbReference>
<name>A0ABT5KDJ8_9BURK</name>
<evidence type="ECO:0000256" key="15">
    <source>
        <dbReference type="SAM" id="SignalP"/>
    </source>
</evidence>
<dbReference type="EMBL" id="JAQQXT010000004">
    <property type="protein sequence ID" value="MDC8771467.1"/>
    <property type="molecule type" value="Genomic_DNA"/>
</dbReference>
<keyword evidence="12 18" id="KW-0675">Receptor</keyword>
<keyword evidence="5" id="KW-0410">Iron transport</keyword>
<dbReference type="InterPro" id="IPR000531">
    <property type="entry name" value="Beta-barrel_TonB"/>
</dbReference>
<evidence type="ECO:0000256" key="7">
    <source>
        <dbReference type="ARBA" id="ARBA00022729"/>
    </source>
</evidence>
<keyword evidence="19" id="KW-1185">Reference proteome</keyword>
<evidence type="ECO:0000256" key="2">
    <source>
        <dbReference type="ARBA" id="ARBA00009810"/>
    </source>
</evidence>
<evidence type="ECO:0000313" key="18">
    <source>
        <dbReference type="EMBL" id="MDC8771467.1"/>
    </source>
</evidence>
<comment type="similarity">
    <text evidence="2 14">Belongs to the TonB-dependent receptor family.</text>
</comment>
<dbReference type="PANTHER" id="PTHR32552">
    <property type="entry name" value="FERRICHROME IRON RECEPTOR-RELATED"/>
    <property type="match status" value="1"/>
</dbReference>
<dbReference type="Pfam" id="PF07715">
    <property type="entry name" value="Plug"/>
    <property type="match status" value="1"/>
</dbReference>
<dbReference type="SUPFAM" id="SSF56935">
    <property type="entry name" value="Porins"/>
    <property type="match status" value="1"/>
</dbReference>
<evidence type="ECO:0000256" key="14">
    <source>
        <dbReference type="RuleBase" id="RU003357"/>
    </source>
</evidence>
<dbReference type="Gene3D" id="2.170.130.10">
    <property type="entry name" value="TonB-dependent receptor, plug domain"/>
    <property type="match status" value="1"/>
</dbReference>
<keyword evidence="13" id="KW-0998">Cell outer membrane</keyword>
<evidence type="ECO:0000256" key="9">
    <source>
        <dbReference type="ARBA" id="ARBA00023065"/>
    </source>
</evidence>
<dbReference type="Proteomes" id="UP001221189">
    <property type="component" value="Unassembled WGS sequence"/>
</dbReference>
<evidence type="ECO:0000256" key="4">
    <source>
        <dbReference type="ARBA" id="ARBA00022452"/>
    </source>
</evidence>
<evidence type="ECO:0000256" key="1">
    <source>
        <dbReference type="ARBA" id="ARBA00004571"/>
    </source>
</evidence>
<keyword evidence="6" id="KW-0812">Transmembrane</keyword>
<evidence type="ECO:0000256" key="13">
    <source>
        <dbReference type="ARBA" id="ARBA00023237"/>
    </source>
</evidence>
<evidence type="ECO:0000256" key="6">
    <source>
        <dbReference type="ARBA" id="ARBA00022692"/>
    </source>
</evidence>
<keyword evidence="10 14" id="KW-0798">TonB box</keyword>
<sequence length="876" mass="97166">MKNSHPSRLALTALATAALGCIAQHANAQTAQPAQNKNELETVVVTATRVSSSLLQTPVAVTAITQDRLTREGVTDVRGLAGTVPNLQFSTGADSGVQIAIRGISSNNFTEIGDPAVGLHVGGLYSPRPQGAMALMFDLEQVEVLRGPQGTLFGRNSTAGAINIMPAKPEYGASYGSAELDLGNLNKRQLNVIQNIGIGENFALRATLMHLTRDSWLNQTQDKTDIDMPEHGFHKDGIPDVDQRRNTPVSKADAYNNKDQWAGRLSGRWRVTPDFEASLSYEKFQNSGAGEIALKDCAQAAGTRFACPGSQWDVNVNLPGKIDMSIDTVRGGLNWNLSKSSSLEYNFAYADQRRSQQTDDDAGYHRLSSQVTAEWTAEGLHPGVWPVQDNSSITLNSRYKSLVQELQYKQRTDTLQYVVGGFWMREKNAIDYAQEFLTNNNWGLPNSQFYNQPNRQIDAKALFGQMDWKFAPTWTATVGGRYSWDSKTDQGGKVFGGWADDSDAYYNGHFDPGHPGTPEFRPHNSANLTNAMGPFAGTGAYSHWGDPAQNDHSESWRKFTYRLGLMTQITPKDMVYSSLSTGYKAGGFGDKDDRCGDKTCVEGPSPQYTFFPYKPETVTNLEFGYKGLMLSNRLSISATAFFSRYKDMQVTDEFFSAKVKPEAGCTPNTFDCDLVKKYQTINVGKVDIPGLELEFDYKPWAGGRIGGFFTYINSKVKDFPNFSDTWNCDYRHEMGAPDCPPANEGTDPNLIGRNIYDITGNHLPFSPKYSLGVNFSQKFDFGDGYSVTPWLALKWQDKMYFTLRNLDNPHISDAQKAFTKIDASIKLSAPKSWYAEVYVFNATNKYTKNSAQDGGGFVRAMWNDPRMYGLRVGIDY</sequence>
<feature type="domain" description="TonB-dependent receptor plug" evidence="17">
    <location>
        <begin position="55"/>
        <end position="161"/>
    </location>
</feature>
<dbReference type="PANTHER" id="PTHR32552:SF81">
    <property type="entry name" value="TONB-DEPENDENT OUTER MEMBRANE RECEPTOR"/>
    <property type="match status" value="1"/>
</dbReference>
<evidence type="ECO:0000259" key="16">
    <source>
        <dbReference type="Pfam" id="PF00593"/>
    </source>
</evidence>
<proteinExistence type="inferred from homology"/>
<evidence type="ECO:0000256" key="12">
    <source>
        <dbReference type="ARBA" id="ARBA00023170"/>
    </source>
</evidence>
<evidence type="ECO:0000259" key="17">
    <source>
        <dbReference type="Pfam" id="PF07715"/>
    </source>
</evidence>
<evidence type="ECO:0000256" key="5">
    <source>
        <dbReference type="ARBA" id="ARBA00022496"/>
    </source>
</evidence>
<comment type="subcellular location">
    <subcellularLocation>
        <location evidence="1">Cell outer membrane</location>
        <topology evidence="1">Multi-pass membrane protein</topology>
    </subcellularLocation>
</comment>
<keyword evidence="4" id="KW-1134">Transmembrane beta strand</keyword>
<dbReference type="InterPro" id="IPR012910">
    <property type="entry name" value="Plug_dom"/>
</dbReference>
<keyword evidence="11 14" id="KW-0472">Membrane</keyword>
<feature type="signal peptide" evidence="15">
    <location>
        <begin position="1"/>
        <end position="28"/>
    </location>
</feature>
<dbReference type="Pfam" id="PF00593">
    <property type="entry name" value="TonB_dep_Rec_b-barrel"/>
    <property type="match status" value="1"/>
</dbReference>
<reference evidence="18 19" key="1">
    <citation type="submission" date="2022-10" db="EMBL/GenBank/DDBJ databases">
        <title>Paucibacter sp. hw1 Genome sequencing.</title>
        <authorList>
            <person name="Park S."/>
        </authorList>
    </citation>
    <scope>NUCLEOTIDE SEQUENCE [LARGE SCALE GENOMIC DNA]</scope>
    <source>
        <strain evidence="19">hw1</strain>
    </source>
</reference>
<evidence type="ECO:0000256" key="8">
    <source>
        <dbReference type="ARBA" id="ARBA00023004"/>
    </source>
</evidence>